<dbReference type="InterPro" id="IPR002545">
    <property type="entry name" value="CheW-lke_dom"/>
</dbReference>
<accession>A0A5Q4VH04</accession>
<dbReference type="Gene3D" id="2.40.50.180">
    <property type="entry name" value="CheA-289, Domain 4"/>
    <property type="match status" value="1"/>
</dbReference>
<dbReference type="AlphaFoldDB" id="A0A5Q4VH04"/>
<dbReference type="RefSeq" id="WP_139446958.1">
    <property type="nucleotide sequence ID" value="NZ_VDMB01000004.1"/>
</dbReference>
<dbReference type="GO" id="GO:0006935">
    <property type="term" value="P:chemotaxis"/>
    <property type="evidence" value="ECO:0007669"/>
    <property type="project" value="InterPro"/>
</dbReference>
<evidence type="ECO:0000313" key="3">
    <source>
        <dbReference type="Proteomes" id="UP000321899"/>
    </source>
</evidence>
<dbReference type="GO" id="GO:0005829">
    <property type="term" value="C:cytosol"/>
    <property type="evidence" value="ECO:0007669"/>
    <property type="project" value="TreeGrafter"/>
</dbReference>
<dbReference type="PROSITE" id="PS50851">
    <property type="entry name" value="CHEW"/>
    <property type="match status" value="1"/>
</dbReference>
<evidence type="ECO:0000259" key="1">
    <source>
        <dbReference type="PROSITE" id="PS50851"/>
    </source>
</evidence>
<dbReference type="OrthoDB" id="9790406at2"/>
<dbReference type="Proteomes" id="UP000321899">
    <property type="component" value="Unassembled WGS sequence"/>
</dbReference>
<dbReference type="PANTHER" id="PTHR22617:SF23">
    <property type="entry name" value="CHEMOTAXIS PROTEIN CHEW"/>
    <property type="match status" value="1"/>
</dbReference>
<name>A0A5Q4VH04_9BACT</name>
<organism evidence="2 3">
    <name type="scientific">Desulfobotulus mexicanus</name>
    <dbReference type="NCBI Taxonomy" id="2586642"/>
    <lineage>
        <taxon>Bacteria</taxon>
        <taxon>Pseudomonadati</taxon>
        <taxon>Thermodesulfobacteriota</taxon>
        <taxon>Desulfobacteria</taxon>
        <taxon>Desulfobacterales</taxon>
        <taxon>Desulfobacteraceae</taxon>
        <taxon>Desulfobotulus</taxon>
    </lineage>
</organism>
<comment type="caution">
    <text evidence="2">The sequence shown here is derived from an EMBL/GenBank/DDBJ whole genome shotgun (WGS) entry which is preliminary data.</text>
</comment>
<dbReference type="PANTHER" id="PTHR22617">
    <property type="entry name" value="CHEMOTAXIS SENSOR HISTIDINE KINASE-RELATED"/>
    <property type="match status" value="1"/>
</dbReference>
<proteinExistence type="predicted"/>
<dbReference type="SUPFAM" id="SSF50341">
    <property type="entry name" value="CheW-like"/>
    <property type="match status" value="1"/>
</dbReference>
<protein>
    <recommendedName>
        <fullName evidence="1">CheW-like domain-containing protein</fullName>
    </recommendedName>
</protein>
<gene>
    <name evidence="2" type="ORF">FIM25_05060</name>
</gene>
<keyword evidence="3" id="KW-1185">Reference proteome</keyword>
<dbReference type="SMART" id="SM00260">
    <property type="entry name" value="CheW"/>
    <property type="match status" value="1"/>
</dbReference>
<dbReference type="Gene3D" id="2.30.30.40">
    <property type="entry name" value="SH3 Domains"/>
    <property type="match status" value="1"/>
</dbReference>
<dbReference type="GO" id="GO:0007165">
    <property type="term" value="P:signal transduction"/>
    <property type="evidence" value="ECO:0007669"/>
    <property type="project" value="InterPro"/>
</dbReference>
<dbReference type="InterPro" id="IPR039315">
    <property type="entry name" value="CheW"/>
</dbReference>
<dbReference type="Pfam" id="PF01584">
    <property type="entry name" value="CheW"/>
    <property type="match status" value="1"/>
</dbReference>
<evidence type="ECO:0000313" key="2">
    <source>
        <dbReference type="EMBL" id="TYT75450.1"/>
    </source>
</evidence>
<feature type="domain" description="CheW-like" evidence="1">
    <location>
        <begin position="8"/>
        <end position="153"/>
    </location>
</feature>
<dbReference type="InterPro" id="IPR036061">
    <property type="entry name" value="CheW-like_dom_sf"/>
</dbReference>
<reference evidence="2 3" key="1">
    <citation type="submission" date="2019-06" db="EMBL/GenBank/DDBJ databases">
        <title>Desulfobotulus mexicanus sp. nov., a novel sulfate-reducing bacterium isolated from the sediment of an alkaline crater lake in Mexico.</title>
        <authorList>
            <person name="Hirschler-Rea A."/>
        </authorList>
    </citation>
    <scope>NUCLEOTIDE SEQUENCE [LARGE SCALE GENOMIC DNA]</scope>
    <source>
        <strain evidence="2 3">PAR22N</strain>
    </source>
</reference>
<sequence length="167" mass="17865">MNLNTGNHRQICTFIIEGEHYGLDILDVKEVHAGNRFTPIHHAPETVRGYVNIRGQIHLIVDLKVLLGHSPTPEKENTRILLFKPGAGEAFGVMVDAIGDVCPAPDSLIAPMDSQAGSSATGVLRQLATGILKNSKQLVTLLSAQSILQHLSPLSSDKISGSTGKSK</sequence>
<dbReference type="EMBL" id="VDMB01000004">
    <property type="protein sequence ID" value="TYT75450.1"/>
    <property type="molecule type" value="Genomic_DNA"/>
</dbReference>